<proteinExistence type="predicted"/>
<keyword evidence="3" id="KW-1185">Reference proteome</keyword>
<dbReference type="OrthoDB" id="10052172at2759"/>
<comment type="caution">
    <text evidence="2">The sequence shown here is derived from an EMBL/GenBank/DDBJ whole genome shotgun (WGS) entry which is preliminary data.</text>
</comment>
<organism evidence="2 3">
    <name type="scientific">Ambispora leptoticha</name>
    <dbReference type="NCBI Taxonomy" id="144679"/>
    <lineage>
        <taxon>Eukaryota</taxon>
        <taxon>Fungi</taxon>
        <taxon>Fungi incertae sedis</taxon>
        <taxon>Mucoromycota</taxon>
        <taxon>Glomeromycotina</taxon>
        <taxon>Glomeromycetes</taxon>
        <taxon>Archaeosporales</taxon>
        <taxon>Ambisporaceae</taxon>
        <taxon>Ambispora</taxon>
    </lineage>
</organism>
<evidence type="ECO:0000313" key="2">
    <source>
        <dbReference type="EMBL" id="CAG8521511.1"/>
    </source>
</evidence>
<feature type="domain" description="Hypervirulence associated protein TUDOR" evidence="1">
    <location>
        <begin position="20"/>
        <end position="82"/>
    </location>
</feature>
<dbReference type="Proteomes" id="UP000789508">
    <property type="component" value="Unassembled WGS sequence"/>
</dbReference>
<gene>
    <name evidence="2" type="ORF">ALEPTO_LOCUS4491</name>
</gene>
<name>A0A9N9A8Q6_9GLOM</name>
<protein>
    <submittedName>
        <fullName evidence="2">11630_t:CDS:1</fullName>
    </submittedName>
</protein>
<evidence type="ECO:0000313" key="3">
    <source>
        <dbReference type="Proteomes" id="UP000789508"/>
    </source>
</evidence>
<evidence type="ECO:0000259" key="1">
    <source>
        <dbReference type="Pfam" id="PF11160"/>
    </source>
</evidence>
<dbReference type="Pfam" id="PF11160">
    <property type="entry name" value="Hva1_TUDOR"/>
    <property type="match status" value="1"/>
</dbReference>
<dbReference type="AlphaFoldDB" id="A0A9N9A8Q6"/>
<reference evidence="2" key="1">
    <citation type="submission" date="2021-06" db="EMBL/GenBank/DDBJ databases">
        <authorList>
            <person name="Kallberg Y."/>
            <person name="Tangrot J."/>
            <person name="Rosling A."/>
        </authorList>
    </citation>
    <scope>NUCLEOTIDE SEQUENCE</scope>
    <source>
        <strain evidence="2">FL130A</strain>
    </source>
</reference>
<sequence length="88" mass="9557">MSNLETKGECKVSLKDLKPGQTVVYHPVGTAGTTSEGVIQEIITEPEVVGDTQKKVQASEEQPRILIKNSNTGKETAYKLENIESIKA</sequence>
<dbReference type="EMBL" id="CAJVPS010001040">
    <property type="protein sequence ID" value="CAG8521511.1"/>
    <property type="molecule type" value="Genomic_DNA"/>
</dbReference>
<dbReference type="InterPro" id="IPR021331">
    <property type="entry name" value="Hva1_TUDOR"/>
</dbReference>
<accession>A0A9N9A8Q6</accession>